<organism evidence="2 3">
    <name type="scientific">Ophiobolus disseminans</name>
    <dbReference type="NCBI Taxonomy" id="1469910"/>
    <lineage>
        <taxon>Eukaryota</taxon>
        <taxon>Fungi</taxon>
        <taxon>Dikarya</taxon>
        <taxon>Ascomycota</taxon>
        <taxon>Pezizomycotina</taxon>
        <taxon>Dothideomycetes</taxon>
        <taxon>Pleosporomycetidae</taxon>
        <taxon>Pleosporales</taxon>
        <taxon>Pleosporineae</taxon>
        <taxon>Phaeosphaeriaceae</taxon>
        <taxon>Ophiobolus</taxon>
    </lineage>
</organism>
<gene>
    <name evidence="2" type="ORF">CC86DRAFT_465099</name>
</gene>
<feature type="domain" description="Tautomerase cis-CaaD-like" evidence="1">
    <location>
        <begin position="1"/>
        <end position="153"/>
    </location>
</feature>
<evidence type="ECO:0000313" key="3">
    <source>
        <dbReference type="Proteomes" id="UP000799424"/>
    </source>
</evidence>
<dbReference type="Gene3D" id="3.30.429.10">
    <property type="entry name" value="Macrophage Migration Inhibitory Factor"/>
    <property type="match status" value="1"/>
</dbReference>
<name>A0A6A7A9S9_9PLEO</name>
<keyword evidence="3" id="KW-1185">Reference proteome</keyword>
<dbReference type="AlphaFoldDB" id="A0A6A7A9S9"/>
<dbReference type="SUPFAM" id="SSF55331">
    <property type="entry name" value="Tautomerase/MIF"/>
    <property type="match status" value="1"/>
</dbReference>
<dbReference type="OrthoDB" id="9981319at2759"/>
<dbReference type="InterPro" id="IPR028116">
    <property type="entry name" value="Cis-CaaD-like"/>
</dbReference>
<proteinExistence type="predicted"/>
<accession>A0A6A7A9S9</accession>
<dbReference type="EMBL" id="MU006221">
    <property type="protein sequence ID" value="KAF2829498.1"/>
    <property type="molecule type" value="Genomic_DNA"/>
</dbReference>
<evidence type="ECO:0000259" key="1">
    <source>
        <dbReference type="Pfam" id="PF14832"/>
    </source>
</evidence>
<dbReference type="Pfam" id="PF14832">
    <property type="entry name" value="Tautomerase_3"/>
    <property type="match status" value="1"/>
</dbReference>
<protein>
    <recommendedName>
        <fullName evidence="1">Tautomerase cis-CaaD-like domain-containing protein</fullName>
    </recommendedName>
</protein>
<sequence length="193" mass="22004">MPHYEIHHICGLDYDQKDQLATDITNLHCTLFSTPSAFVNVSFQHHPPLAEYTFFVGGKRRATNFIHAHLRPRGPDNAPKLQHLVREIMRIWDERAHTESSIWRNKDKGKDEGRLDDHRALHNVFIYEDVAAGAEQGFVLPVAGQEGEWVQENIEAFKKRAEMGDESVKQLLLEVGDGLGKKEEIKEGLGKEV</sequence>
<evidence type="ECO:0000313" key="2">
    <source>
        <dbReference type="EMBL" id="KAF2829498.1"/>
    </source>
</evidence>
<dbReference type="InterPro" id="IPR014347">
    <property type="entry name" value="Tautomerase/MIF_sf"/>
</dbReference>
<reference evidence="2" key="1">
    <citation type="journal article" date="2020" name="Stud. Mycol.">
        <title>101 Dothideomycetes genomes: a test case for predicting lifestyles and emergence of pathogens.</title>
        <authorList>
            <person name="Haridas S."/>
            <person name="Albert R."/>
            <person name="Binder M."/>
            <person name="Bloem J."/>
            <person name="Labutti K."/>
            <person name="Salamov A."/>
            <person name="Andreopoulos B."/>
            <person name="Baker S."/>
            <person name="Barry K."/>
            <person name="Bills G."/>
            <person name="Bluhm B."/>
            <person name="Cannon C."/>
            <person name="Castanera R."/>
            <person name="Culley D."/>
            <person name="Daum C."/>
            <person name="Ezra D."/>
            <person name="Gonzalez J."/>
            <person name="Henrissat B."/>
            <person name="Kuo A."/>
            <person name="Liang C."/>
            <person name="Lipzen A."/>
            <person name="Lutzoni F."/>
            <person name="Magnuson J."/>
            <person name="Mondo S."/>
            <person name="Nolan M."/>
            <person name="Ohm R."/>
            <person name="Pangilinan J."/>
            <person name="Park H.-J."/>
            <person name="Ramirez L."/>
            <person name="Alfaro M."/>
            <person name="Sun H."/>
            <person name="Tritt A."/>
            <person name="Yoshinaga Y."/>
            <person name="Zwiers L.-H."/>
            <person name="Turgeon B."/>
            <person name="Goodwin S."/>
            <person name="Spatafora J."/>
            <person name="Crous P."/>
            <person name="Grigoriev I."/>
        </authorList>
    </citation>
    <scope>NUCLEOTIDE SEQUENCE</scope>
    <source>
        <strain evidence="2">CBS 113818</strain>
    </source>
</reference>
<dbReference type="Proteomes" id="UP000799424">
    <property type="component" value="Unassembled WGS sequence"/>
</dbReference>